<dbReference type="InterPro" id="IPR052563">
    <property type="entry name" value="FliK"/>
</dbReference>
<dbReference type="PANTHER" id="PTHR37533:SF2">
    <property type="entry name" value="FLAGELLAR HOOK-LENGTH CONTROL PROTEIN"/>
    <property type="match status" value="1"/>
</dbReference>
<feature type="domain" description="Flagellar hook-length control protein-like C-terminal" evidence="5">
    <location>
        <begin position="358"/>
        <end position="440"/>
    </location>
</feature>
<dbReference type="EMBL" id="WHJG01000014">
    <property type="protein sequence ID" value="NHZ80718.1"/>
    <property type="molecule type" value="Genomic_DNA"/>
</dbReference>
<dbReference type="PANTHER" id="PTHR37533">
    <property type="entry name" value="FLAGELLAR HOOK-LENGTH CONTROL PROTEIN"/>
    <property type="match status" value="1"/>
</dbReference>
<dbReference type="InterPro" id="IPR038610">
    <property type="entry name" value="FliK-like_C_sf"/>
</dbReference>
<dbReference type="Gene3D" id="3.30.750.140">
    <property type="match status" value="1"/>
</dbReference>
<comment type="similarity">
    <text evidence="2">Belongs to the FliK family.</text>
</comment>
<dbReference type="InterPro" id="IPR001635">
    <property type="entry name" value="Flag_hook_Flik"/>
</dbReference>
<keyword evidence="7" id="KW-1185">Reference proteome</keyword>
<gene>
    <name evidence="6" type="ORF">F2P44_15760</name>
</gene>
<reference evidence="6 7" key="1">
    <citation type="submission" date="2019-10" db="EMBL/GenBank/DDBJ databases">
        <title>Taxonomy of Antarctic Massilia spp.: description of Massilia rubra sp. nov., Massilia aquatica sp. nov., Massilia mucilaginosa sp. nov., Massilia frigida sp. nov. isolated from streams, lakes and regoliths.</title>
        <authorList>
            <person name="Holochova P."/>
            <person name="Sedlacek I."/>
            <person name="Kralova S."/>
            <person name="Maslanova I."/>
            <person name="Busse H.-J."/>
            <person name="Stankova E."/>
            <person name="Vrbovska V."/>
            <person name="Kovarovic V."/>
            <person name="Bartak M."/>
            <person name="Svec P."/>
            <person name="Pantucek R."/>
        </authorList>
    </citation>
    <scope>NUCLEOTIDE SEQUENCE [LARGE SCALE GENOMIC DNA]</scope>
    <source>
        <strain evidence="6 7">CCM 8695</strain>
    </source>
</reference>
<dbReference type="Pfam" id="PF02120">
    <property type="entry name" value="Flg_hook"/>
    <property type="match status" value="1"/>
</dbReference>
<dbReference type="InterPro" id="IPR021136">
    <property type="entry name" value="Flagellar_hook_control-like_C"/>
</dbReference>
<evidence type="ECO:0000313" key="6">
    <source>
        <dbReference type="EMBL" id="NHZ80718.1"/>
    </source>
</evidence>
<dbReference type="Proteomes" id="UP000621455">
    <property type="component" value="Unassembled WGS sequence"/>
</dbReference>
<comment type="caution">
    <text evidence="6">The sequence shown here is derived from an EMBL/GenBank/DDBJ whole genome shotgun (WGS) entry which is preliminary data.</text>
</comment>
<evidence type="ECO:0000259" key="5">
    <source>
        <dbReference type="Pfam" id="PF02120"/>
    </source>
</evidence>
<evidence type="ECO:0000256" key="4">
    <source>
        <dbReference type="SAM" id="MobiDB-lite"/>
    </source>
</evidence>
<proteinExistence type="inferred from homology"/>
<name>A0ABX0N5X6_9BURK</name>
<feature type="region of interest" description="Disordered" evidence="4">
    <location>
        <begin position="1"/>
        <end position="41"/>
    </location>
</feature>
<feature type="region of interest" description="Disordered" evidence="4">
    <location>
        <begin position="431"/>
        <end position="466"/>
    </location>
</feature>
<feature type="region of interest" description="Disordered" evidence="4">
    <location>
        <begin position="55"/>
        <end position="126"/>
    </location>
</feature>
<evidence type="ECO:0000313" key="7">
    <source>
        <dbReference type="Proteomes" id="UP000621455"/>
    </source>
</evidence>
<evidence type="ECO:0000256" key="2">
    <source>
        <dbReference type="ARBA" id="ARBA00009149"/>
    </source>
</evidence>
<evidence type="ECO:0000256" key="3">
    <source>
        <dbReference type="ARBA" id="ARBA00022795"/>
    </source>
</evidence>
<keyword evidence="3" id="KW-1005">Bacterial flagellum biogenesis</keyword>
<organism evidence="6 7">
    <name type="scientific">Massilia frigida</name>
    <dbReference type="NCBI Taxonomy" id="2609281"/>
    <lineage>
        <taxon>Bacteria</taxon>
        <taxon>Pseudomonadati</taxon>
        <taxon>Pseudomonadota</taxon>
        <taxon>Betaproteobacteria</taxon>
        <taxon>Burkholderiales</taxon>
        <taxon>Oxalobacteraceae</taxon>
        <taxon>Telluria group</taxon>
        <taxon>Massilia</taxon>
    </lineage>
</organism>
<accession>A0ABX0N5X6</accession>
<dbReference type="PRINTS" id="PR01007">
    <property type="entry name" value="FLGHOOKFLIK"/>
</dbReference>
<evidence type="ECO:0000256" key="1">
    <source>
        <dbReference type="ARBA" id="ARBA00003944"/>
    </source>
</evidence>
<comment type="function">
    <text evidence="1">Controls the length of the flagellar hook.</text>
</comment>
<feature type="compositionally biased region" description="Polar residues" evidence="4">
    <location>
        <begin position="1"/>
        <end position="24"/>
    </location>
</feature>
<sequence>MHPVITNRSPAMSTSPIPQPLTSLNATPAPARTNNAASTAPAVQFGQTLSREIAQRQSMTQQPPAPAKAAAPRPAEKAPAARPEQGAKAEQASAPAADAAPARPGAPAAGNGGHTQSGESGNSPATDASAAAAAAAADSAAAAAARAELPLADMLALVASLTQPAQAGAAPVATDPAWSTLAATRSASGAAGAATDPGLAADAALAAFTAPAMAAAGRFPTIDGAPTPPAVGALGLPTEPALAMETDAAPAGELRALLEGAMPRAAGASASAAADTTQAQGTAPALQAAVLQTEAARIAPAARELPEALAIETKAIEATPVGAPLQQAAAGLAQAANAGADKLSARVGTPAWDNQVGQKIVWMVAGKEQSATLTLNPPDLGPVQVVLNISGDNASVTFSSGELEVRQALENAMPKLREMMDESGISLGNASVNAGMPEQRQDQDQGGRAMAGGSGTGEVRGLVNGSASDANERLAAKAPAQGGRLGVVDTFA</sequence>
<feature type="compositionally biased region" description="Gly residues" evidence="4">
    <location>
        <begin position="449"/>
        <end position="458"/>
    </location>
</feature>
<dbReference type="CDD" id="cd17470">
    <property type="entry name" value="T3SS_Flik_C"/>
    <property type="match status" value="1"/>
</dbReference>
<feature type="compositionally biased region" description="Low complexity" evidence="4">
    <location>
        <begin position="67"/>
        <end position="109"/>
    </location>
</feature>
<feature type="compositionally biased region" description="Low complexity" evidence="4">
    <location>
        <begin position="25"/>
        <end position="41"/>
    </location>
</feature>
<protein>
    <recommendedName>
        <fullName evidence="5">Flagellar hook-length control protein-like C-terminal domain-containing protein</fullName>
    </recommendedName>
</protein>